<dbReference type="Proteomes" id="UP000015103">
    <property type="component" value="Unassembled WGS sequence"/>
</dbReference>
<dbReference type="InParanoid" id="T1HRL2"/>
<evidence type="ECO:0000256" key="3">
    <source>
        <dbReference type="ARBA" id="ARBA00022737"/>
    </source>
</evidence>
<dbReference type="Pfam" id="PF00560">
    <property type="entry name" value="LRR_1"/>
    <property type="match status" value="1"/>
</dbReference>
<dbReference type="InterPro" id="IPR050328">
    <property type="entry name" value="Dev_Immune_Receptor"/>
</dbReference>
<dbReference type="HOGENOM" id="CLU_006060_0_0_1"/>
<dbReference type="GO" id="GO:0031012">
    <property type="term" value="C:extracellular matrix"/>
    <property type="evidence" value="ECO:0007669"/>
    <property type="project" value="TreeGrafter"/>
</dbReference>
<dbReference type="GO" id="GO:0005615">
    <property type="term" value="C:extracellular space"/>
    <property type="evidence" value="ECO:0007669"/>
    <property type="project" value="TreeGrafter"/>
</dbReference>
<dbReference type="Gene3D" id="3.80.10.10">
    <property type="entry name" value="Ribonuclease Inhibitor"/>
    <property type="match status" value="8"/>
</dbReference>
<accession>T1HRL2</accession>
<dbReference type="AlphaFoldDB" id="T1HRL2"/>
<dbReference type="Pfam" id="PF13855">
    <property type="entry name" value="LRR_8"/>
    <property type="match status" value="7"/>
</dbReference>
<dbReference type="SMART" id="SM00369">
    <property type="entry name" value="LRR_TYP"/>
    <property type="match status" value="22"/>
</dbReference>
<evidence type="ECO:0000256" key="2">
    <source>
        <dbReference type="ARBA" id="ARBA00022729"/>
    </source>
</evidence>
<dbReference type="STRING" id="13249.T1HRL2"/>
<evidence type="ECO:0000256" key="1">
    <source>
        <dbReference type="ARBA" id="ARBA00022614"/>
    </source>
</evidence>
<sequence length="1171" mass="131719">LIIFSILLMLWVSYTSAGVCHFDAYCKCSSPHPNLGQIECHDATVFLPRLNNSKIFTLSLINNRMENLPPYLLEGTGLYKLFISNNPLYTLHEDILSGLEWTLWELHITYCKLSNIPGKALSDLNKLKTLNLTGNAISNINAEQLRGVAPSLQTLILANNHISTLPPGIFSSLVLLEVLDLSGNALLSLEPSVFTPAPLKLHFLDLSDNLIEKMYYKQLSNVGPSLRTVDLSFNRITTIIDEVGTSKLNLDSISLDYNLIKVLESFSMRNFHVSNKTSFKGNPLEDIKPNAFQGCKIVELILSECRLNAIDPESFNGLENTLHNLDLTGNNITSLDYSFIKNFTALRNLHLEHNFLQEMIWSTPPKENEDNLQLIQLHLNGVSNKPVNLQSLPKLFHLQHLSVSRLPQASLAPNDLDVFSVELGTLKLIESGLKTLNANLFTQARGIKTFDLTDNSIEKIDSKCFVELSHSLENLILTHAFSHKISTLPRGLLKPLQKLNILKINHNSLTKLPQELNTLNNLQILHAHDNKIDALYSGIFKGDVHHKLCEINLSFNKIIKIPTNTFIDLVKLIEINLADNMISVVEEGAFANLHYLTNLVLRGNKIININAEIFQNLPSLMYLDLAYNSIMHFTFASLDQVGTLSTLTMNVSHNRIFELSYNSSFDRKYLPSYIKVNHATILDLSHNNITSIDRNYFLPVQDSLTHLYLSHNSLYNSSRDLIPDMPHLQFLDLSHNALADIDQLHVLESSLIMHHVLILSHNKLRDIPEGLFTSLDSLRQIDISHNSLYSIMDAIISPPYLVNLDLSFNKLTRIPLSAFSSTSATNLLYLNLSSNKISSVPSADSFARFTKLLSLDLSNNRLSDVGNSLTFLRSLTNLNLAHNNLHIGPKDFSGVEKTLRHLNLANVTINYVPPLSLPSLLTLDISHNNISYIPSDLNNNLTNTKYLNAAFNLLQSVPVFPQLESLCLAGNHIQSLGNSTFTDFRQLTELDIRRLPLKEFDADALSILSGLNKLHISNYENVLNFNIPRWIKENNALRFLRYENQGSSGVGPEFQGDFPRKVSHIVLSGLEIRSLPDFLLKGIKTPTVALILKNTTVENIPTSIFTNLPHVRNVSLYLEGNLKTIGNPSNAETPNTPRKTFLVGLHMCGNHWSCDCQIGWIETWLRKRRQF</sequence>
<keyword evidence="3" id="KW-0677">Repeat</keyword>
<evidence type="ECO:0008006" key="6">
    <source>
        <dbReference type="Google" id="ProtNLM"/>
    </source>
</evidence>
<dbReference type="eggNOG" id="KOG0619">
    <property type="taxonomic scope" value="Eukaryota"/>
</dbReference>
<name>T1HRL2_RHOPR</name>
<evidence type="ECO:0000313" key="4">
    <source>
        <dbReference type="EnsemblMetazoa" id="RPRC006682-PA"/>
    </source>
</evidence>
<keyword evidence="1" id="KW-0433">Leucine-rich repeat</keyword>
<dbReference type="EnsemblMetazoa" id="RPRC006682-RA">
    <property type="protein sequence ID" value="RPRC006682-PA"/>
    <property type="gene ID" value="RPRC006682"/>
</dbReference>
<dbReference type="OMA" id="GVKNFNF"/>
<dbReference type="SUPFAM" id="SSF52058">
    <property type="entry name" value="L domain-like"/>
    <property type="match status" value="4"/>
</dbReference>
<dbReference type="FunCoup" id="T1HRL2">
    <property type="interactions" value="9"/>
</dbReference>
<dbReference type="SMART" id="SM00364">
    <property type="entry name" value="LRR_BAC"/>
    <property type="match status" value="6"/>
</dbReference>
<dbReference type="SMART" id="SM00365">
    <property type="entry name" value="LRR_SD22"/>
    <property type="match status" value="11"/>
</dbReference>
<dbReference type="InterPro" id="IPR026906">
    <property type="entry name" value="LRR_5"/>
</dbReference>
<dbReference type="PRINTS" id="PR00019">
    <property type="entry name" value="LEURICHRPT"/>
</dbReference>
<evidence type="ECO:0000313" key="5">
    <source>
        <dbReference type="Proteomes" id="UP000015103"/>
    </source>
</evidence>
<keyword evidence="2" id="KW-0732">Signal</keyword>
<dbReference type="VEuPathDB" id="VectorBase:RPRC006682"/>
<protein>
    <recommendedName>
        <fullName evidence="6">Chaoptin</fullName>
    </recommendedName>
</protein>
<proteinExistence type="predicted"/>
<dbReference type="InterPro" id="IPR003591">
    <property type="entry name" value="Leu-rich_rpt_typical-subtyp"/>
</dbReference>
<dbReference type="InterPro" id="IPR001611">
    <property type="entry name" value="Leu-rich_rpt"/>
</dbReference>
<dbReference type="PROSITE" id="PS51450">
    <property type="entry name" value="LRR"/>
    <property type="match status" value="11"/>
</dbReference>
<organism evidence="4 5">
    <name type="scientific">Rhodnius prolixus</name>
    <name type="common">Triatomid bug</name>
    <dbReference type="NCBI Taxonomy" id="13249"/>
    <lineage>
        <taxon>Eukaryota</taxon>
        <taxon>Metazoa</taxon>
        <taxon>Ecdysozoa</taxon>
        <taxon>Arthropoda</taxon>
        <taxon>Hexapoda</taxon>
        <taxon>Insecta</taxon>
        <taxon>Pterygota</taxon>
        <taxon>Neoptera</taxon>
        <taxon>Paraneoptera</taxon>
        <taxon>Hemiptera</taxon>
        <taxon>Heteroptera</taxon>
        <taxon>Panheteroptera</taxon>
        <taxon>Cimicomorpha</taxon>
        <taxon>Reduviidae</taxon>
        <taxon>Triatominae</taxon>
        <taxon>Rhodnius</taxon>
    </lineage>
</organism>
<dbReference type="PANTHER" id="PTHR24373">
    <property type="entry name" value="SLIT RELATED LEUCINE-RICH REPEAT NEURONAL PROTEIN"/>
    <property type="match status" value="1"/>
</dbReference>
<dbReference type="SUPFAM" id="SSF52047">
    <property type="entry name" value="RNI-like"/>
    <property type="match status" value="1"/>
</dbReference>
<dbReference type="InterPro" id="IPR032675">
    <property type="entry name" value="LRR_dom_sf"/>
</dbReference>
<dbReference type="Pfam" id="PF13306">
    <property type="entry name" value="LRR_5"/>
    <property type="match status" value="1"/>
</dbReference>
<dbReference type="PANTHER" id="PTHR24373:SF370">
    <property type="entry name" value="FISH-LIPS, ISOFORM E"/>
    <property type="match status" value="1"/>
</dbReference>
<keyword evidence="5" id="KW-1185">Reference proteome</keyword>
<reference evidence="4" key="1">
    <citation type="submission" date="2015-05" db="UniProtKB">
        <authorList>
            <consortium name="EnsemblMetazoa"/>
        </authorList>
    </citation>
    <scope>IDENTIFICATION</scope>
</reference>
<dbReference type="EMBL" id="ACPB03014379">
    <property type="status" value="NOT_ANNOTATED_CDS"/>
    <property type="molecule type" value="Genomic_DNA"/>
</dbReference>